<keyword evidence="1" id="KW-0175">Coiled coil</keyword>
<dbReference type="RefSeq" id="WP_167919430.1">
    <property type="nucleotide sequence ID" value="NZ_JAATIT010000001.1"/>
</dbReference>
<reference evidence="2 3" key="1">
    <citation type="submission" date="2020-03" db="EMBL/GenBank/DDBJ databases">
        <title>Genomic Encyclopedia of Type Strains, Phase IV (KMG-IV): sequencing the most valuable type-strain genomes for metagenomic binning, comparative biology and taxonomic classification.</title>
        <authorList>
            <person name="Goeker M."/>
        </authorList>
    </citation>
    <scope>NUCLEOTIDE SEQUENCE [LARGE SCALE GENOMIC DNA]</scope>
    <source>
        <strain evidence="2 3">DSM 25229</strain>
    </source>
</reference>
<name>A0A7X5XP04_9SPHN</name>
<feature type="coiled-coil region" evidence="1">
    <location>
        <begin position="305"/>
        <end position="332"/>
    </location>
</feature>
<accession>A0A7X5XP04</accession>
<evidence type="ECO:0000313" key="3">
    <source>
        <dbReference type="Proteomes" id="UP000535078"/>
    </source>
</evidence>
<comment type="caution">
    <text evidence="2">The sequence shown here is derived from an EMBL/GenBank/DDBJ whole genome shotgun (WGS) entry which is preliminary data.</text>
</comment>
<proteinExistence type="predicted"/>
<organism evidence="2 3">
    <name type="scientific">Sphingopyxis italica</name>
    <dbReference type="NCBI Taxonomy" id="1129133"/>
    <lineage>
        <taxon>Bacteria</taxon>
        <taxon>Pseudomonadati</taxon>
        <taxon>Pseudomonadota</taxon>
        <taxon>Alphaproteobacteria</taxon>
        <taxon>Sphingomonadales</taxon>
        <taxon>Sphingomonadaceae</taxon>
        <taxon>Sphingopyxis</taxon>
    </lineage>
</organism>
<dbReference type="EMBL" id="JAATIT010000001">
    <property type="protein sequence ID" value="NJB88585.1"/>
    <property type="molecule type" value="Genomic_DNA"/>
</dbReference>
<dbReference type="Proteomes" id="UP000535078">
    <property type="component" value="Unassembled WGS sequence"/>
</dbReference>
<dbReference type="AlphaFoldDB" id="A0A7X5XP04"/>
<protein>
    <submittedName>
        <fullName evidence="2">Uncharacterized protein</fullName>
    </submittedName>
</protein>
<evidence type="ECO:0000256" key="1">
    <source>
        <dbReference type="SAM" id="Coils"/>
    </source>
</evidence>
<gene>
    <name evidence="2" type="ORF">GGR90_000737</name>
</gene>
<sequence>MRIVAKIQLTSEGVQGHEAGAAIIERWKDRKFSSSHDGNLTIAQSGAEALVERVDEKVGDLSRTCFTILENIDGGTLQTDVHIVSSPNRTILQTNLSLSSDFGIAPIGISLRAPKFIRAAVQGDVAWTVGATGERVFAHSMVATKAHLDDFQTLVEFDKRCLPIVVVSEFDGQTLAGDLHDRLAQDLCGLAHVVRIEPEAAWELTRQWGAAWSCYNGAVRLLWPMRGSRGDPRAHPLWTRDWLMARADSEPLARERLRSAIGGRILDASTYVSDDPSLGDFARAADRAVADKARAALLTPQGPPTVEYERQIAALRKEIDAKDAEIRTLTDNLGSAWTALRTMRPADAGLNEEELPSGSAEPQSVVEAVLRAREELAGRVEIAHETDTDVARLNSEAGPPEKILRYLRTLGDLSNRLAQGPLGLSIPKWLEEQGVVCSGDSETAKNSAGGRKFRTRPVNGRDVTCDFHAKPTDGTSPDRCARIYFGTSPSAPHVLVGYIGRHEE</sequence>
<evidence type="ECO:0000313" key="2">
    <source>
        <dbReference type="EMBL" id="NJB88585.1"/>
    </source>
</evidence>
<keyword evidence="3" id="KW-1185">Reference proteome</keyword>